<name>A0A2T7Q0L3_POMCA</name>
<feature type="transmembrane region" description="Helical" evidence="1">
    <location>
        <begin position="824"/>
        <end position="845"/>
    </location>
</feature>
<keyword evidence="1" id="KW-1133">Transmembrane helix</keyword>
<evidence type="ECO:0000313" key="2">
    <source>
        <dbReference type="EMBL" id="PVD39212.1"/>
    </source>
</evidence>
<keyword evidence="1" id="KW-0812">Transmembrane</keyword>
<dbReference type="AlphaFoldDB" id="A0A2T7Q0L3"/>
<keyword evidence="1" id="KW-0472">Membrane</keyword>
<proteinExistence type="predicted"/>
<sequence>MLGAFSEKEGIIVSYSARDIQITTRLAALFTGALRSEYGAKRLLGCRFLRKRKKLCPDGTTVDTEDTCTPEDHFKRNVFYRVLDCVIGNMTSRYDAAKNLETVFGVIWNYRRSSRTFFQHSGQSKERVAVNNVPRSVKQHRSPGNAVFFFLHVHALDCGNRPSTIEAQQKCFSDEGLEMDSNKISESVDESTSILPDDSSLVEGTDYVCQHVKALEDSCLHTADSGMKECAETKKQSQRNYDADSQNILCSSLQIAYECAQEKLEGFRLELLRHPGQEECFTREGIDVYLPYLSTIGRSQSKQSVLESVTQNIDGLRKTCRDLSRYQRAVVCVTQVVLQCLPAEYRDYTPTAENSKFMLKSFCDNVNVINSECIKEVGSRLLDCAYQKGPSYANKGSITDLLCSGNRAAIECLSEVMPTCGCPTAKVYVETSKLYMNAPACSPITVKTPVCDPKTNKFMDSAATMLHGMSLLILTALVVCGLYNAINKDKYKQAIICAFGIRKQCLKSVDESTSILPDDSSLVEGTDYVCQHVKALEDSCLHTADSGMKECAETKKQSQRNYDADSQNIVCSSLQIAYECAQEKLEVCSSETLQAVLDIIDKYFRPPACSAFDNKPNLLTSLPVVSCSSQFSIHQGQEECFTREGIAMYLPQFSTSGQSQSKQSAVESFTQSIDELQKLCRDLSRYQRAVVCATQVGLQCLPAEYRDYSPTAENVKFYVKSICDNINVTNLECMKEVGSRIYDCGYQKGLSYANKDSITDFLCYAYSANTECLSGVLPTCGCPTTKVYVETSKLYMNGPACSPITVKTPVCDPKTNKFLDSAATMLHGMSLLILTALVVCGLYNAM</sequence>
<feature type="transmembrane region" description="Helical" evidence="1">
    <location>
        <begin position="465"/>
        <end position="486"/>
    </location>
</feature>
<protein>
    <recommendedName>
        <fullName evidence="4">DUF19 domain-containing protein</fullName>
    </recommendedName>
</protein>
<gene>
    <name evidence="2" type="ORF">C0Q70_01840</name>
</gene>
<evidence type="ECO:0000256" key="1">
    <source>
        <dbReference type="SAM" id="Phobius"/>
    </source>
</evidence>
<dbReference type="Proteomes" id="UP000245119">
    <property type="component" value="Linkage Group LG1"/>
</dbReference>
<organism evidence="2 3">
    <name type="scientific">Pomacea canaliculata</name>
    <name type="common">Golden apple snail</name>
    <dbReference type="NCBI Taxonomy" id="400727"/>
    <lineage>
        <taxon>Eukaryota</taxon>
        <taxon>Metazoa</taxon>
        <taxon>Spiralia</taxon>
        <taxon>Lophotrochozoa</taxon>
        <taxon>Mollusca</taxon>
        <taxon>Gastropoda</taxon>
        <taxon>Caenogastropoda</taxon>
        <taxon>Architaenioglossa</taxon>
        <taxon>Ampullarioidea</taxon>
        <taxon>Ampullariidae</taxon>
        <taxon>Pomacea</taxon>
    </lineage>
</organism>
<accession>A0A2T7Q0L3</accession>
<comment type="caution">
    <text evidence="2">The sequence shown here is derived from an EMBL/GenBank/DDBJ whole genome shotgun (WGS) entry which is preliminary data.</text>
</comment>
<dbReference type="EMBL" id="PZQS01000001">
    <property type="protein sequence ID" value="PVD39212.1"/>
    <property type="molecule type" value="Genomic_DNA"/>
</dbReference>
<evidence type="ECO:0008006" key="4">
    <source>
        <dbReference type="Google" id="ProtNLM"/>
    </source>
</evidence>
<evidence type="ECO:0000313" key="3">
    <source>
        <dbReference type="Proteomes" id="UP000245119"/>
    </source>
</evidence>
<keyword evidence="3" id="KW-1185">Reference proteome</keyword>
<reference evidence="2 3" key="1">
    <citation type="submission" date="2018-04" db="EMBL/GenBank/DDBJ databases">
        <title>The genome of golden apple snail Pomacea canaliculata provides insight into stress tolerance and invasive adaptation.</title>
        <authorList>
            <person name="Liu C."/>
            <person name="Liu B."/>
            <person name="Ren Y."/>
            <person name="Zhang Y."/>
            <person name="Wang H."/>
            <person name="Li S."/>
            <person name="Jiang F."/>
            <person name="Yin L."/>
            <person name="Zhang G."/>
            <person name="Qian W."/>
            <person name="Fan W."/>
        </authorList>
    </citation>
    <scope>NUCLEOTIDE SEQUENCE [LARGE SCALE GENOMIC DNA]</scope>
    <source>
        <strain evidence="2">SZHN2017</strain>
        <tissue evidence="2">Muscle</tissue>
    </source>
</reference>